<dbReference type="Proteomes" id="UP001210339">
    <property type="component" value="Chromosome"/>
</dbReference>
<dbReference type="PANTHER" id="PTHR40078:SF1">
    <property type="entry name" value="INTEGRAL MEMBRANE PROTEIN"/>
    <property type="match status" value="1"/>
</dbReference>
<keyword evidence="3" id="KW-1185">Reference proteome</keyword>
<keyword evidence="1" id="KW-0812">Transmembrane</keyword>
<dbReference type="RefSeq" id="WP_271190910.1">
    <property type="nucleotide sequence ID" value="NZ_CP115667.1"/>
</dbReference>
<feature type="transmembrane region" description="Helical" evidence="1">
    <location>
        <begin position="49"/>
        <end position="69"/>
    </location>
</feature>
<keyword evidence="1" id="KW-1133">Transmembrane helix</keyword>
<accession>A0ABY7QU09</accession>
<dbReference type="PANTHER" id="PTHR40078">
    <property type="entry name" value="INTEGRAL MEMBRANE PROTEIN-RELATED"/>
    <property type="match status" value="1"/>
</dbReference>
<name>A0ABY7QU09_9FIRM</name>
<dbReference type="Pfam" id="PF19700">
    <property type="entry name" value="DUF6198"/>
    <property type="match status" value="1"/>
</dbReference>
<evidence type="ECO:0000313" key="2">
    <source>
        <dbReference type="EMBL" id="WBW49378.1"/>
    </source>
</evidence>
<sequence>MKKKFSKEVAFTLAMCINSISLSLLVKSDFGIATLSSLPKVLNTIVPDISFGMMNFIVQSVVLCIVMMITKQPKASYTISFLVGFVFGVMVDGADSVIMFLPDALTFKLFYFALGWIAICCGATLFILSAMPLMPFDVVVKDLALFTGKPVRWVKTVCDLIMVLSSLSLTFVFLQRLVGVGIGTIFMMAFNGWLMGKYMDWFTQRYDFVCATRFGQTMNDLAAIRPKDE</sequence>
<dbReference type="InterPro" id="IPR038750">
    <property type="entry name" value="YczE/YyaS-like"/>
</dbReference>
<gene>
    <name evidence="2" type="ORF">O6R05_05040</name>
</gene>
<feature type="transmembrane region" description="Helical" evidence="1">
    <location>
        <begin position="81"/>
        <end position="101"/>
    </location>
</feature>
<reference evidence="2 3" key="1">
    <citation type="submission" date="2023-01" db="EMBL/GenBank/DDBJ databases">
        <authorList>
            <person name="Lee S.H."/>
            <person name="Jung H.S."/>
            <person name="Yun J.U."/>
        </authorList>
    </citation>
    <scope>NUCLEOTIDE SEQUENCE [LARGE SCALE GENOMIC DNA]</scope>
    <source>
        <strain evidence="2 3">CBA3646</strain>
    </source>
</reference>
<protein>
    <submittedName>
        <fullName evidence="2">DUF6198 family protein</fullName>
    </submittedName>
</protein>
<organism evidence="2 3">
    <name type="scientific">Peptoniphilus equinus</name>
    <dbReference type="NCBI Taxonomy" id="3016343"/>
    <lineage>
        <taxon>Bacteria</taxon>
        <taxon>Bacillati</taxon>
        <taxon>Bacillota</taxon>
        <taxon>Tissierellia</taxon>
        <taxon>Tissierellales</taxon>
        <taxon>Peptoniphilaceae</taxon>
        <taxon>Peptoniphilus</taxon>
    </lineage>
</organism>
<evidence type="ECO:0000256" key="1">
    <source>
        <dbReference type="SAM" id="Phobius"/>
    </source>
</evidence>
<feature type="transmembrane region" description="Helical" evidence="1">
    <location>
        <begin position="177"/>
        <end position="196"/>
    </location>
</feature>
<proteinExistence type="predicted"/>
<evidence type="ECO:0000313" key="3">
    <source>
        <dbReference type="Proteomes" id="UP001210339"/>
    </source>
</evidence>
<dbReference type="EMBL" id="CP115667">
    <property type="protein sequence ID" value="WBW49378.1"/>
    <property type="molecule type" value="Genomic_DNA"/>
</dbReference>
<feature type="transmembrane region" description="Helical" evidence="1">
    <location>
        <begin position="113"/>
        <end position="133"/>
    </location>
</feature>
<keyword evidence="1" id="KW-0472">Membrane</keyword>